<dbReference type="Proteomes" id="UP000305674">
    <property type="component" value="Unassembled WGS sequence"/>
</dbReference>
<dbReference type="GO" id="GO:0016407">
    <property type="term" value="F:acetyltransferase activity"/>
    <property type="evidence" value="ECO:0007669"/>
    <property type="project" value="InterPro"/>
</dbReference>
<gene>
    <name evidence="9" type="ORF">FCL40_04865</name>
</gene>
<keyword evidence="5" id="KW-0012">Acyltransferase</keyword>
<evidence type="ECO:0000259" key="8">
    <source>
        <dbReference type="SMART" id="SM01266"/>
    </source>
</evidence>
<evidence type="ECO:0000313" key="9">
    <source>
        <dbReference type="EMBL" id="TKB50689.1"/>
    </source>
</evidence>
<dbReference type="FunFam" id="2.160.10.10:FF:000025">
    <property type="entry name" value="Hexapeptide-repeat containing-acetyltransferase"/>
    <property type="match status" value="1"/>
</dbReference>
<dbReference type="Pfam" id="PF12464">
    <property type="entry name" value="Mac"/>
    <property type="match status" value="1"/>
</dbReference>
<name>A0A4U1BJG2_9GAMM</name>
<keyword evidence="2" id="KW-0536">Nodulation</keyword>
<dbReference type="InterPro" id="IPR024688">
    <property type="entry name" value="Mac_dom"/>
</dbReference>
<dbReference type="InterPro" id="IPR018357">
    <property type="entry name" value="Hexapep_transf_CS"/>
</dbReference>
<evidence type="ECO:0000313" key="10">
    <source>
        <dbReference type="Proteomes" id="UP000305674"/>
    </source>
</evidence>
<dbReference type="InterPro" id="IPR011004">
    <property type="entry name" value="Trimer_LpxA-like_sf"/>
</dbReference>
<comment type="caution">
    <text evidence="9">The sequence shown here is derived from an EMBL/GenBank/DDBJ whole genome shotgun (WGS) entry which is preliminary data.</text>
</comment>
<dbReference type="AlphaFoldDB" id="A0A4U1BJG2"/>
<dbReference type="CDD" id="cd03357">
    <property type="entry name" value="LbH_MAT_GAT"/>
    <property type="match status" value="1"/>
</dbReference>
<keyword evidence="10" id="KW-1185">Reference proteome</keyword>
<evidence type="ECO:0000256" key="5">
    <source>
        <dbReference type="ARBA" id="ARBA00023315"/>
    </source>
</evidence>
<comment type="similarity">
    <text evidence="1">Belongs to the transferase hexapeptide repeat family.</text>
</comment>
<proteinExistence type="inferred from homology"/>
<dbReference type="InterPro" id="IPR001451">
    <property type="entry name" value="Hexapep"/>
</dbReference>
<comment type="function">
    <text evidence="6">Acetyltransferase implicated in the O-acetylation of Nod factors.</text>
</comment>
<evidence type="ECO:0000256" key="4">
    <source>
        <dbReference type="ARBA" id="ARBA00022737"/>
    </source>
</evidence>
<dbReference type="Gene3D" id="2.160.10.10">
    <property type="entry name" value="Hexapeptide repeat proteins"/>
    <property type="match status" value="1"/>
</dbReference>
<dbReference type="SUPFAM" id="SSF51161">
    <property type="entry name" value="Trimeric LpxA-like enzymes"/>
    <property type="match status" value="1"/>
</dbReference>
<feature type="domain" description="Maltose/galactoside acetyltransferase" evidence="8">
    <location>
        <begin position="4"/>
        <end position="56"/>
    </location>
</feature>
<dbReference type="PANTHER" id="PTHR23416">
    <property type="entry name" value="SIALIC ACID SYNTHASE-RELATED"/>
    <property type="match status" value="1"/>
</dbReference>
<organism evidence="9 10">
    <name type="scientific">Ferrimonas sediminicola</name>
    <dbReference type="NCBI Taxonomy" id="2569538"/>
    <lineage>
        <taxon>Bacteria</taxon>
        <taxon>Pseudomonadati</taxon>
        <taxon>Pseudomonadota</taxon>
        <taxon>Gammaproteobacteria</taxon>
        <taxon>Alteromonadales</taxon>
        <taxon>Ferrimonadaceae</taxon>
        <taxon>Ferrimonas</taxon>
    </lineage>
</organism>
<accession>A0A4U1BJG2</accession>
<evidence type="ECO:0000256" key="3">
    <source>
        <dbReference type="ARBA" id="ARBA00022679"/>
    </source>
</evidence>
<evidence type="ECO:0000256" key="1">
    <source>
        <dbReference type="ARBA" id="ARBA00007274"/>
    </source>
</evidence>
<keyword evidence="4" id="KW-0677">Repeat</keyword>
<evidence type="ECO:0000256" key="6">
    <source>
        <dbReference type="ARBA" id="ARBA00055587"/>
    </source>
</evidence>
<keyword evidence="3 9" id="KW-0808">Transferase</keyword>
<dbReference type="PROSITE" id="PS00101">
    <property type="entry name" value="HEXAPEP_TRANSFERASES"/>
    <property type="match status" value="1"/>
</dbReference>
<dbReference type="GO" id="GO:0008374">
    <property type="term" value="F:O-acyltransferase activity"/>
    <property type="evidence" value="ECO:0007669"/>
    <property type="project" value="TreeGrafter"/>
</dbReference>
<dbReference type="OrthoDB" id="9815592at2"/>
<dbReference type="SMART" id="SM01266">
    <property type="entry name" value="Mac"/>
    <property type="match status" value="1"/>
</dbReference>
<evidence type="ECO:0000256" key="2">
    <source>
        <dbReference type="ARBA" id="ARBA00022458"/>
    </source>
</evidence>
<dbReference type="EMBL" id="SWCI01000002">
    <property type="protein sequence ID" value="TKB50689.1"/>
    <property type="molecule type" value="Genomic_DNA"/>
</dbReference>
<reference evidence="9 10" key="1">
    <citation type="submission" date="2019-04" db="EMBL/GenBank/DDBJ databases">
        <authorList>
            <person name="Hwang J.C."/>
        </authorList>
    </citation>
    <scope>NUCLEOTIDE SEQUENCE [LARGE SCALE GENOMIC DNA]</scope>
    <source>
        <strain evidence="9 10">IMCC35001</strain>
    </source>
</reference>
<sequence>MSELQKMKAGELYSMFDDELDQLRTKAERLLFLFNHEPDRQTRRAYLEELGIGLHPTAHIQQPFTTCYGCHIRVGAQSFINWDAVILDHGGVTIGDQVFIGPKVQIYTVNHALEAAARVAGEERAQPVVIGDRVWIGGGVIILPGVTIGDEAVIAAGAVVTRDVAAGDRVGGNPARSLVKR</sequence>
<evidence type="ECO:0000256" key="7">
    <source>
        <dbReference type="ARBA" id="ARBA00067695"/>
    </source>
</evidence>
<dbReference type="Pfam" id="PF00132">
    <property type="entry name" value="Hexapep"/>
    <property type="match status" value="1"/>
</dbReference>
<dbReference type="InterPro" id="IPR051159">
    <property type="entry name" value="Hexapeptide_acetyltransf"/>
</dbReference>
<dbReference type="PANTHER" id="PTHR23416:SF23">
    <property type="entry name" value="ACETYLTRANSFERASE C18B11.09C-RELATED"/>
    <property type="match status" value="1"/>
</dbReference>
<protein>
    <recommendedName>
        <fullName evidence="7">Nodulation protein L</fullName>
    </recommendedName>
</protein>
<dbReference type="GO" id="GO:0005829">
    <property type="term" value="C:cytosol"/>
    <property type="evidence" value="ECO:0007669"/>
    <property type="project" value="TreeGrafter"/>
</dbReference>